<evidence type="ECO:0000256" key="4">
    <source>
        <dbReference type="ARBA" id="ARBA00022827"/>
    </source>
</evidence>
<dbReference type="GO" id="GO:0008767">
    <property type="term" value="F:UDP-galactopyranose mutase activity"/>
    <property type="evidence" value="ECO:0007669"/>
    <property type="project" value="UniProtKB-EC"/>
</dbReference>
<organism evidence="7 8">
    <name type="scientific">Levilactobacillus fujinensis</name>
    <dbReference type="NCBI Taxonomy" id="2486024"/>
    <lineage>
        <taxon>Bacteria</taxon>
        <taxon>Bacillati</taxon>
        <taxon>Bacillota</taxon>
        <taxon>Bacilli</taxon>
        <taxon>Lactobacillales</taxon>
        <taxon>Lactobacillaceae</taxon>
        <taxon>Levilactobacillus</taxon>
    </lineage>
</organism>
<dbReference type="EMBL" id="JBHSSI010000035">
    <property type="protein sequence ID" value="MFC6260641.1"/>
    <property type="molecule type" value="Genomic_DNA"/>
</dbReference>
<feature type="domain" description="UDP-galactopyranose mutase C-terminal" evidence="6">
    <location>
        <begin position="149"/>
        <end position="353"/>
    </location>
</feature>
<name>A0ABW1TH30_9LACO</name>
<evidence type="ECO:0000313" key="7">
    <source>
        <dbReference type="EMBL" id="MFC6260641.1"/>
    </source>
</evidence>
<dbReference type="Pfam" id="PF13450">
    <property type="entry name" value="NAD_binding_8"/>
    <property type="match status" value="1"/>
</dbReference>
<evidence type="ECO:0000256" key="2">
    <source>
        <dbReference type="ARBA" id="ARBA00009321"/>
    </source>
</evidence>
<dbReference type="InterPro" id="IPR004379">
    <property type="entry name" value="UDP-GALP_mutase"/>
</dbReference>
<comment type="similarity">
    <text evidence="2">Belongs to the UDP-galactopyranose/dTDP-fucopyranose mutase family.</text>
</comment>
<keyword evidence="5 7" id="KW-0413">Isomerase</keyword>
<protein>
    <submittedName>
        <fullName evidence="7">UDP-galactopyranose mutase</fullName>
        <ecNumber evidence="7">5.4.99.9</ecNumber>
    </submittedName>
</protein>
<reference evidence="8" key="1">
    <citation type="journal article" date="2019" name="Int. J. Syst. Evol. Microbiol.">
        <title>The Global Catalogue of Microorganisms (GCM) 10K type strain sequencing project: providing services to taxonomists for standard genome sequencing and annotation.</title>
        <authorList>
            <consortium name="The Broad Institute Genomics Platform"/>
            <consortium name="The Broad Institute Genome Sequencing Center for Infectious Disease"/>
            <person name="Wu L."/>
            <person name="Ma J."/>
        </authorList>
    </citation>
    <scope>NUCLEOTIDE SEQUENCE [LARGE SCALE GENOMIC DNA]</scope>
    <source>
        <strain evidence="8">CCM 8908</strain>
    </source>
</reference>
<proteinExistence type="inferred from homology"/>
<dbReference type="EC" id="5.4.99.9" evidence="7"/>
<dbReference type="InterPro" id="IPR015899">
    <property type="entry name" value="UDP-GalPyranose_mutase_C"/>
</dbReference>
<comment type="cofactor">
    <cofactor evidence="1">
        <name>FAD</name>
        <dbReference type="ChEBI" id="CHEBI:57692"/>
    </cofactor>
</comment>
<evidence type="ECO:0000256" key="5">
    <source>
        <dbReference type="ARBA" id="ARBA00023235"/>
    </source>
</evidence>
<evidence type="ECO:0000259" key="6">
    <source>
        <dbReference type="Pfam" id="PF03275"/>
    </source>
</evidence>
<dbReference type="Pfam" id="PF03275">
    <property type="entry name" value="GLF"/>
    <property type="match status" value="1"/>
</dbReference>
<dbReference type="PANTHER" id="PTHR21197:SF0">
    <property type="entry name" value="UDP-GALACTOPYRANOSE MUTASE"/>
    <property type="match status" value="1"/>
</dbReference>
<comment type="caution">
    <text evidence="7">The sequence shown here is derived from an EMBL/GenBank/DDBJ whole genome shotgun (WGS) entry which is preliminary data.</text>
</comment>
<dbReference type="SUPFAM" id="SSF54373">
    <property type="entry name" value="FAD-linked reductases, C-terminal domain"/>
    <property type="match status" value="1"/>
</dbReference>
<accession>A0ABW1TH30</accession>
<keyword evidence="3" id="KW-0285">Flavoprotein</keyword>
<dbReference type="NCBIfam" id="TIGR00031">
    <property type="entry name" value="UDP-GALP_mutase"/>
    <property type="match status" value="1"/>
</dbReference>
<sequence length="372" mass="43235">MIKYDYLVVGAGLFGAVFAREAALHNKRVKVIEKRNHVAGNIYTKEIDGIQVHQYGAHIFHTSDKKIWDYVSQFATFNRYTNSPVANYKGKMYNLPFNMNTFSELWGVRTPEEAKKEIEKQRASLKLTGTPRNLEEQAISLVGMDIYEKLIKGYSEKQWGQSAENLPAFIIRRLPVRYTFDNNYFNDVYQGIPIGGYTQIVEKMLDSELIDVETGVDFFNNKDEYLSGYPKVIFSGMIDQYFNYQLGALEYRSLHFETEELDTDNYQGNAVVNYTDAETPFTRIIEHKHFEFGKGDKGKTIITREYPKTWRRGDEPYYPVNNVKNNELYKKYATLAKNEKNVIFGGRLGQYRYFDMHQVIHSALVMAQKELG</sequence>
<evidence type="ECO:0000256" key="3">
    <source>
        <dbReference type="ARBA" id="ARBA00022630"/>
    </source>
</evidence>
<gene>
    <name evidence="7" type="primary">glf</name>
    <name evidence="7" type="ORF">ACFP1C_06715</name>
</gene>
<dbReference type="Proteomes" id="UP001596283">
    <property type="component" value="Unassembled WGS sequence"/>
</dbReference>
<dbReference type="Gene3D" id="3.40.50.720">
    <property type="entry name" value="NAD(P)-binding Rossmann-like Domain"/>
    <property type="match status" value="3"/>
</dbReference>
<dbReference type="SUPFAM" id="SSF51971">
    <property type="entry name" value="Nucleotide-binding domain"/>
    <property type="match status" value="1"/>
</dbReference>
<keyword evidence="4" id="KW-0274">FAD</keyword>
<dbReference type="PANTHER" id="PTHR21197">
    <property type="entry name" value="UDP-GALACTOPYRANOSE MUTASE"/>
    <property type="match status" value="1"/>
</dbReference>
<keyword evidence="8" id="KW-1185">Reference proteome</keyword>
<evidence type="ECO:0000313" key="8">
    <source>
        <dbReference type="Proteomes" id="UP001596283"/>
    </source>
</evidence>
<dbReference type="RefSeq" id="WP_125687705.1">
    <property type="nucleotide sequence ID" value="NZ_JBHSSI010000035.1"/>
</dbReference>
<evidence type="ECO:0000256" key="1">
    <source>
        <dbReference type="ARBA" id="ARBA00001974"/>
    </source>
</evidence>